<dbReference type="GO" id="GO:0043565">
    <property type="term" value="F:sequence-specific DNA binding"/>
    <property type="evidence" value="ECO:0007669"/>
    <property type="project" value="InterPro"/>
</dbReference>
<feature type="domain" description="HTH araC/xylS-type" evidence="5">
    <location>
        <begin position="432"/>
        <end position="528"/>
    </location>
</feature>
<dbReference type="SUPFAM" id="SSF52172">
    <property type="entry name" value="CheY-like"/>
    <property type="match status" value="1"/>
</dbReference>
<evidence type="ECO:0000256" key="2">
    <source>
        <dbReference type="ARBA" id="ARBA00023125"/>
    </source>
</evidence>
<name>A0AA95F191_9BACL</name>
<evidence type="ECO:0000256" key="1">
    <source>
        <dbReference type="ARBA" id="ARBA00023015"/>
    </source>
</evidence>
<evidence type="ECO:0000259" key="6">
    <source>
        <dbReference type="PROSITE" id="PS50110"/>
    </source>
</evidence>
<keyword evidence="4" id="KW-0597">Phosphoprotein</keyword>
<evidence type="ECO:0000313" key="7">
    <source>
        <dbReference type="EMBL" id="WEK55053.1"/>
    </source>
</evidence>
<dbReference type="SUPFAM" id="SSF46689">
    <property type="entry name" value="Homeodomain-like"/>
    <property type="match status" value="2"/>
</dbReference>
<keyword evidence="8" id="KW-1185">Reference proteome</keyword>
<dbReference type="PRINTS" id="PR00032">
    <property type="entry name" value="HTHARAC"/>
</dbReference>
<dbReference type="InterPro" id="IPR001789">
    <property type="entry name" value="Sig_transdc_resp-reg_receiver"/>
</dbReference>
<dbReference type="InterPro" id="IPR011006">
    <property type="entry name" value="CheY-like_superfamily"/>
</dbReference>
<dbReference type="GO" id="GO:0003700">
    <property type="term" value="F:DNA-binding transcription factor activity"/>
    <property type="evidence" value="ECO:0007669"/>
    <property type="project" value="InterPro"/>
</dbReference>
<dbReference type="PROSITE" id="PS01124">
    <property type="entry name" value="HTH_ARAC_FAMILY_2"/>
    <property type="match status" value="1"/>
</dbReference>
<dbReference type="SMART" id="SM00342">
    <property type="entry name" value="HTH_ARAC"/>
    <property type="match status" value="1"/>
</dbReference>
<dbReference type="SMART" id="SM00448">
    <property type="entry name" value="REC"/>
    <property type="match status" value="1"/>
</dbReference>
<dbReference type="Gene3D" id="3.40.50.2300">
    <property type="match status" value="1"/>
</dbReference>
<keyword evidence="1" id="KW-0805">Transcription regulation</keyword>
<dbReference type="AlphaFoldDB" id="A0AA95F191"/>
<dbReference type="PANTHER" id="PTHR43280:SF2">
    <property type="entry name" value="HTH-TYPE TRANSCRIPTIONAL REGULATOR EXSA"/>
    <property type="match status" value="1"/>
</dbReference>
<feature type="modified residue" description="4-aspartylphosphate" evidence="4">
    <location>
        <position position="55"/>
    </location>
</feature>
<evidence type="ECO:0000259" key="5">
    <source>
        <dbReference type="PROSITE" id="PS01124"/>
    </source>
</evidence>
<evidence type="ECO:0000256" key="3">
    <source>
        <dbReference type="ARBA" id="ARBA00023163"/>
    </source>
</evidence>
<dbReference type="GO" id="GO:0000160">
    <property type="term" value="P:phosphorelay signal transduction system"/>
    <property type="evidence" value="ECO:0007669"/>
    <property type="project" value="InterPro"/>
</dbReference>
<dbReference type="Pfam" id="PF00072">
    <property type="entry name" value="Response_reg"/>
    <property type="match status" value="1"/>
</dbReference>
<sequence length="528" mass="61990">MYRAIVVDDDVAVLEFLERLIPWNEMGFELPSVYTNALDAIKEGDEAYPDLVITDIGMPEMNGLTFIRKLKADSPDTRYVILSCHDEFQYAQQAVQLGVQEYILKETLNVDNIVSIVKRVKHLLDHDHDQRQEVKRLHDQAKDTRSVRKEKWLRSLLSDPLGDDQSLLKQLQEYGLNPKLGHFIPVLWRMHSFQSAMFRYKKEDIVKFIVENAAEELLNDEPDVLFFSYSAQEFCLFYAFKKDLTTNPYDKLVRVSQMLQKAFSKYLKLEFSVIVGEMATHRAALKQHLSDLLIMADQFFYSDVPVIVKARELNIERTEEDLFLHYSDYAERFNRLLIDENRGIVEAVDSFIQFIKSNRFQTSTVKQFIWKLVLDMQLKLKFSIEYDKEKVQQTIGQMININEIRAWLIQFMNDAVVKAEKISKNSKKTEIIDAQKYVQIHLDRKITLEEVADLLHLNPSYFSRLYKKETGENFIEFVTRLKMEKAKELIVDSDRTVEKVALMLGYDNKSYFVKLFKQHFGVSPSRFV</sequence>
<dbReference type="EMBL" id="CP119317">
    <property type="protein sequence ID" value="WEK55053.1"/>
    <property type="molecule type" value="Genomic_DNA"/>
</dbReference>
<dbReference type="InterPro" id="IPR018062">
    <property type="entry name" value="HTH_AraC-typ_CS"/>
</dbReference>
<dbReference type="Pfam" id="PF12833">
    <property type="entry name" value="HTH_18"/>
    <property type="match status" value="1"/>
</dbReference>
<keyword evidence="3" id="KW-0804">Transcription</keyword>
<keyword evidence="2" id="KW-0238">DNA-binding</keyword>
<dbReference type="PROSITE" id="PS50110">
    <property type="entry name" value="RESPONSE_REGULATORY"/>
    <property type="match status" value="1"/>
</dbReference>
<dbReference type="InterPro" id="IPR009057">
    <property type="entry name" value="Homeodomain-like_sf"/>
</dbReference>
<dbReference type="PROSITE" id="PS00041">
    <property type="entry name" value="HTH_ARAC_FAMILY_1"/>
    <property type="match status" value="1"/>
</dbReference>
<dbReference type="CDD" id="cd17536">
    <property type="entry name" value="REC_YesN-like"/>
    <property type="match status" value="1"/>
</dbReference>
<gene>
    <name evidence="7" type="ORF">P0Y55_02935</name>
</gene>
<dbReference type="InterPro" id="IPR020449">
    <property type="entry name" value="Tscrpt_reg_AraC-type_HTH"/>
</dbReference>
<accession>A0AA95F191</accession>
<protein>
    <submittedName>
        <fullName evidence="7">Response regulator</fullName>
    </submittedName>
</protein>
<evidence type="ECO:0000313" key="8">
    <source>
        <dbReference type="Proteomes" id="UP001178662"/>
    </source>
</evidence>
<organism evidence="7 8">
    <name type="scientific">Candidatus Cohnella colombiensis</name>
    <dbReference type="NCBI Taxonomy" id="3121368"/>
    <lineage>
        <taxon>Bacteria</taxon>
        <taxon>Bacillati</taxon>
        <taxon>Bacillota</taxon>
        <taxon>Bacilli</taxon>
        <taxon>Bacillales</taxon>
        <taxon>Paenibacillaceae</taxon>
        <taxon>Cohnella</taxon>
    </lineage>
</organism>
<proteinExistence type="predicted"/>
<evidence type="ECO:0000256" key="4">
    <source>
        <dbReference type="PROSITE-ProRule" id="PRU00169"/>
    </source>
</evidence>
<dbReference type="Gene3D" id="1.10.10.60">
    <property type="entry name" value="Homeodomain-like"/>
    <property type="match status" value="2"/>
</dbReference>
<dbReference type="InterPro" id="IPR018060">
    <property type="entry name" value="HTH_AraC"/>
</dbReference>
<reference evidence="7" key="1">
    <citation type="submission" date="2023-03" db="EMBL/GenBank/DDBJ databases">
        <title>Andean soil-derived lignocellulolytic bacterial consortium as a source of novel taxa and putative plastic-active enzymes.</title>
        <authorList>
            <person name="Diaz-Garcia L."/>
            <person name="Chuvochina M."/>
            <person name="Feuerriegel G."/>
            <person name="Bunk B."/>
            <person name="Sproer C."/>
            <person name="Streit W.R."/>
            <person name="Rodriguez L.M."/>
            <person name="Overmann J."/>
            <person name="Jimenez D.J."/>
        </authorList>
    </citation>
    <scope>NUCLEOTIDE SEQUENCE</scope>
    <source>
        <strain evidence="7">MAG 2441</strain>
    </source>
</reference>
<dbReference type="Proteomes" id="UP001178662">
    <property type="component" value="Chromosome"/>
</dbReference>
<feature type="domain" description="Response regulatory" evidence="6">
    <location>
        <begin position="3"/>
        <end position="120"/>
    </location>
</feature>
<dbReference type="PANTHER" id="PTHR43280">
    <property type="entry name" value="ARAC-FAMILY TRANSCRIPTIONAL REGULATOR"/>
    <property type="match status" value="1"/>
</dbReference>